<keyword evidence="3" id="KW-1185">Reference proteome</keyword>
<evidence type="ECO:0000313" key="3">
    <source>
        <dbReference type="Proteomes" id="UP001359559"/>
    </source>
</evidence>
<proteinExistence type="predicted"/>
<evidence type="ECO:0000313" key="2">
    <source>
        <dbReference type="EMBL" id="KAK7264161.1"/>
    </source>
</evidence>
<organism evidence="2 3">
    <name type="scientific">Clitoria ternatea</name>
    <name type="common">Butterfly pea</name>
    <dbReference type="NCBI Taxonomy" id="43366"/>
    <lineage>
        <taxon>Eukaryota</taxon>
        <taxon>Viridiplantae</taxon>
        <taxon>Streptophyta</taxon>
        <taxon>Embryophyta</taxon>
        <taxon>Tracheophyta</taxon>
        <taxon>Spermatophyta</taxon>
        <taxon>Magnoliopsida</taxon>
        <taxon>eudicotyledons</taxon>
        <taxon>Gunneridae</taxon>
        <taxon>Pentapetalae</taxon>
        <taxon>rosids</taxon>
        <taxon>fabids</taxon>
        <taxon>Fabales</taxon>
        <taxon>Fabaceae</taxon>
        <taxon>Papilionoideae</taxon>
        <taxon>50 kb inversion clade</taxon>
        <taxon>NPAAA clade</taxon>
        <taxon>indigoferoid/millettioid clade</taxon>
        <taxon>Phaseoleae</taxon>
        <taxon>Clitoria</taxon>
    </lineage>
</organism>
<dbReference type="EMBL" id="JAYKXN010000008">
    <property type="protein sequence ID" value="KAK7264161.1"/>
    <property type="molecule type" value="Genomic_DNA"/>
</dbReference>
<reference evidence="2 3" key="1">
    <citation type="submission" date="2024-01" db="EMBL/GenBank/DDBJ databases">
        <title>The genomes of 5 underutilized Papilionoideae crops provide insights into root nodulation and disease resistance.</title>
        <authorList>
            <person name="Yuan L."/>
        </authorList>
    </citation>
    <scope>NUCLEOTIDE SEQUENCE [LARGE SCALE GENOMIC DNA]</scope>
    <source>
        <strain evidence="2">LY-2023</strain>
        <tissue evidence="2">Leaf</tissue>
    </source>
</reference>
<sequence length="86" mass="9763">MCAQMTLSRYDKELPKLAFGGNRCQDVKWEDLNNIENDDYWFDKPPTLSIGCTCCLRHKRNAPPSPKPTRPFVGKLLPPKNKGSLA</sequence>
<accession>A0AAN9I8Q6</accession>
<protein>
    <submittedName>
        <fullName evidence="2">Uncharacterized protein</fullName>
    </submittedName>
</protein>
<feature type="region of interest" description="Disordered" evidence="1">
    <location>
        <begin position="61"/>
        <end position="86"/>
    </location>
</feature>
<comment type="caution">
    <text evidence="2">The sequence shown here is derived from an EMBL/GenBank/DDBJ whole genome shotgun (WGS) entry which is preliminary data.</text>
</comment>
<dbReference type="Proteomes" id="UP001359559">
    <property type="component" value="Unassembled WGS sequence"/>
</dbReference>
<evidence type="ECO:0000256" key="1">
    <source>
        <dbReference type="SAM" id="MobiDB-lite"/>
    </source>
</evidence>
<gene>
    <name evidence="2" type="ORF">RJT34_31765</name>
</gene>
<dbReference type="AlphaFoldDB" id="A0AAN9I8Q6"/>
<name>A0AAN9I8Q6_CLITE</name>